<name>A0A271J3C0_9BACT</name>
<evidence type="ECO:0000313" key="1">
    <source>
        <dbReference type="EMBL" id="PAP77199.1"/>
    </source>
</evidence>
<dbReference type="Proteomes" id="UP000216339">
    <property type="component" value="Unassembled WGS sequence"/>
</dbReference>
<reference evidence="1 2" key="1">
    <citation type="submission" date="2016-11" db="EMBL/GenBank/DDBJ databases">
        <title>Study of marine rhodopsin-containing bacteria.</title>
        <authorList>
            <person name="Yoshizawa S."/>
            <person name="Kumagai Y."/>
            <person name="Kogure K."/>
        </authorList>
    </citation>
    <scope>NUCLEOTIDE SEQUENCE [LARGE SCALE GENOMIC DNA]</scope>
    <source>
        <strain evidence="1 2">SAORIC-28</strain>
    </source>
</reference>
<organism evidence="1 2">
    <name type="scientific">Rubrivirga marina</name>
    <dbReference type="NCBI Taxonomy" id="1196024"/>
    <lineage>
        <taxon>Bacteria</taxon>
        <taxon>Pseudomonadati</taxon>
        <taxon>Rhodothermota</taxon>
        <taxon>Rhodothermia</taxon>
        <taxon>Rhodothermales</taxon>
        <taxon>Rubricoccaceae</taxon>
        <taxon>Rubrivirga</taxon>
    </lineage>
</organism>
<sequence length="68" mass="7420">MVGVTPDGLAFRVGLGPDAFRLVRWSAVRHVLPPVGDVLTVYIARVGPVHLPRLLEPVIRLYRGASYG</sequence>
<keyword evidence="2" id="KW-1185">Reference proteome</keyword>
<dbReference type="AlphaFoldDB" id="A0A271J3C0"/>
<gene>
    <name evidence="1" type="ORF">BSZ37_12540</name>
</gene>
<dbReference type="EMBL" id="MQWD01000001">
    <property type="protein sequence ID" value="PAP77199.1"/>
    <property type="molecule type" value="Genomic_DNA"/>
</dbReference>
<comment type="caution">
    <text evidence="1">The sequence shown here is derived from an EMBL/GenBank/DDBJ whole genome shotgun (WGS) entry which is preliminary data.</text>
</comment>
<protein>
    <submittedName>
        <fullName evidence="1">Uncharacterized protein</fullName>
    </submittedName>
</protein>
<accession>A0A271J3C0</accession>
<evidence type="ECO:0000313" key="2">
    <source>
        <dbReference type="Proteomes" id="UP000216339"/>
    </source>
</evidence>
<proteinExistence type="predicted"/>